<dbReference type="InterPro" id="IPR038656">
    <property type="entry name" value="Peptidase_G1_sf"/>
</dbReference>
<dbReference type="PANTHER" id="PTHR37536:SF1">
    <property type="entry name" value="ASPERGILLOPEPSIN, PUTAITVE (AFU_ORTHOLOGUE AFUA_7G01200)"/>
    <property type="match status" value="1"/>
</dbReference>
<evidence type="ECO:0000256" key="3">
    <source>
        <dbReference type="SAM" id="SignalP"/>
    </source>
</evidence>
<gene>
    <name evidence="4" type="ORF">NKR19_g125</name>
</gene>
<dbReference type="Pfam" id="PF01828">
    <property type="entry name" value="Peptidase_A4"/>
    <property type="match status" value="1"/>
</dbReference>
<dbReference type="CDD" id="cd13426">
    <property type="entry name" value="Peptidase_G1"/>
    <property type="match status" value="1"/>
</dbReference>
<dbReference type="InterPro" id="IPR013320">
    <property type="entry name" value="ConA-like_dom_sf"/>
</dbReference>
<dbReference type="EMBL" id="JANBVN010000001">
    <property type="protein sequence ID" value="KAJ9165769.1"/>
    <property type="molecule type" value="Genomic_DNA"/>
</dbReference>
<feature type="region of interest" description="Disordered" evidence="2">
    <location>
        <begin position="36"/>
        <end position="55"/>
    </location>
</feature>
<organism evidence="4 5">
    <name type="scientific">Coniochaeta hoffmannii</name>
    <dbReference type="NCBI Taxonomy" id="91930"/>
    <lineage>
        <taxon>Eukaryota</taxon>
        <taxon>Fungi</taxon>
        <taxon>Dikarya</taxon>
        <taxon>Ascomycota</taxon>
        <taxon>Pezizomycotina</taxon>
        <taxon>Sordariomycetes</taxon>
        <taxon>Sordariomycetidae</taxon>
        <taxon>Coniochaetales</taxon>
        <taxon>Coniochaetaceae</taxon>
        <taxon>Coniochaeta</taxon>
    </lineage>
</organism>
<dbReference type="SUPFAM" id="SSF49899">
    <property type="entry name" value="Concanavalin A-like lectins/glucanases"/>
    <property type="match status" value="1"/>
</dbReference>
<name>A0AA38W1B1_9PEZI</name>
<accession>A0AA38W1B1</accession>
<evidence type="ECO:0000313" key="4">
    <source>
        <dbReference type="EMBL" id="KAJ9165769.1"/>
    </source>
</evidence>
<dbReference type="PANTHER" id="PTHR37536">
    <property type="entry name" value="PUTATIVE (AFU_ORTHOLOGUE AFUA_3G02970)-RELATED"/>
    <property type="match status" value="1"/>
</dbReference>
<dbReference type="GO" id="GO:0006508">
    <property type="term" value="P:proteolysis"/>
    <property type="evidence" value="ECO:0007669"/>
    <property type="project" value="InterPro"/>
</dbReference>
<dbReference type="AlphaFoldDB" id="A0AA38W1B1"/>
<dbReference type="GO" id="GO:0070007">
    <property type="term" value="F:glutamic-type endopeptidase activity"/>
    <property type="evidence" value="ECO:0007669"/>
    <property type="project" value="InterPro"/>
</dbReference>
<keyword evidence="5" id="KW-1185">Reference proteome</keyword>
<sequence length="280" mass="28892">MKFTAALLALAGLAAAFPAPESIDLGDGVKLVRRAPRSDTRRAAHRKTNPKIPAPLEEGALGAEAATNETQVSYSTNWAGAVLVGSGYKSVTGTFVVPTPKRPSGSSSSTTYSASAWVGIDGDTCQTAILQTGVDFNIQGSTVSYDAWYEWYPEYAYTFTGFSIAAGNTIKVTATASSTSAGSVTITNVSTGKTVTHSFSGESGKLCETNAEWIVEDFEENGSLVPFANFGTVTFTSASVTTTGGSTLGVSGAEILDIKQGSTVLTDCSASGSSVTCTYV</sequence>
<feature type="signal peptide" evidence="3">
    <location>
        <begin position="1"/>
        <end position="16"/>
    </location>
</feature>
<proteinExistence type="predicted"/>
<keyword evidence="3" id="KW-0732">Signal</keyword>
<dbReference type="PRINTS" id="PR00977">
    <property type="entry name" value="SCYTLDPTASE"/>
</dbReference>
<reference evidence="4" key="1">
    <citation type="submission" date="2022-07" db="EMBL/GenBank/DDBJ databases">
        <title>Fungi with potential for degradation of polypropylene.</title>
        <authorList>
            <person name="Gostincar C."/>
        </authorList>
    </citation>
    <scope>NUCLEOTIDE SEQUENCE</scope>
    <source>
        <strain evidence="4">EXF-13287</strain>
    </source>
</reference>
<dbReference type="Proteomes" id="UP001174691">
    <property type="component" value="Unassembled WGS sequence"/>
</dbReference>
<feature type="active site" description="Proton acceptor" evidence="1">
    <location>
        <position position="216"/>
    </location>
</feature>
<evidence type="ECO:0000313" key="5">
    <source>
        <dbReference type="Proteomes" id="UP001174691"/>
    </source>
</evidence>
<evidence type="ECO:0000256" key="1">
    <source>
        <dbReference type="PIRSR" id="PIRSR600250-50"/>
    </source>
</evidence>
<dbReference type="Gene3D" id="2.60.120.700">
    <property type="entry name" value="Peptidase G1"/>
    <property type="match status" value="1"/>
</dbReference>
<evidence type="ECO:0000256" key="2">
    <source>
        <dbReference type="SAM" id="MobiDB-lite"/>
    </source>
</evidence>
<dbReference type="InterPro" id="IPR000250">
    <property type="entry name" value="Peptidase_G1"/>
</dbReference>
<comment type="caution">
    <text evidence="4">The sequence shown here is derived from an EMBL/GenBank/DDBJ whole genome shotgun (WGS) entry which is preliminary data.</text>
</comment>
<feature type="chain" id="PRO_5041221023" evidence="3">
    <location>
        <begin position="17"/>
        <end position="280"/>
    </location>
</feature>
<protein>
    <submittedName>
        <fullName evidence="4">Acid proteinase</fullName>
    </submittedName>
</protein>